<reference evidence="1 2" key="1">
    <citation type="submission" date="2024-04" db="EMBL/GenBank/DDBJ databases">
        <title>Defined microbial consortia suppress multidrug-resistant proinflammatory Enterobacteriaceae via ecological control.</title>
        <authorList>
            <person name="Furuichi M."/>
            <person name="Kawaguchi T."/>
            <person name="Pust M."/>
            <person name="Yasuma K."/>
            <person name="Plichta D."/>
            <person name="Hasegawa N."/>
            <person name="Ohya T."/>
            <person name="Bhattarai S."/>
            <person name="Sasajima S."/>
            <person name="Aoto Y."/>
            <person name="Tuganbaev T."/>
            <person name="Yaginuma M."/>
            <person name="Ueda M."/>
            <person name="Okahashi N."/>
            <person name="Amafuji K."/>
            <person name="Kiridooshi Y."/>
            <person name="Sugita K."/>
            <person name="Strazar M."/>
            <person name="Skelly A."/>
            <person name="Suda W."/>
            <person name="Hattori M."/>
            <person name="Nakamoto N."/>
            <person name="Caballero S."/>
            <person name="Norman J."/>
            <person name="Olle B."/>
            <person name="Tanoue T."/>
            <person name="Arita M."/>
            <person name="Bucci V."/>
            <person name="Atarashi K."/>
            <person name="Xavier R."/>
            <person name="Honda K."/>
        </authorList>
    </citation>
    <scope>NUCLEOTIDE SEQUENCE [LARGE SCALE GENOMIC DNA]</scope>
    <source>
        <strain evidence="2">k04-0078-D8-1</strain>
    </source>
</reference>
<evidence type="ECO:0000313" key="1">
    <source>
        <dbReference type="EMBL" id="GAA6407761.1"/>
    </source>
</evidence>
<name>A0ABQ0B8H8_9FIRM</name>
<gene>
    <name evidence="1" type="ORF">K040078D81_18780</name>
</gene>
<evidence type="ECO:0008006" key="3">
    <source>
        <dbReference type="Google" id="ProtNLM"/>
    </source>
</evidence>
<organism evidence="1 2">
    <name type="scientific">Blautia hominis</name>
    <dbReference type="NCBI Taxonomy" id="2025493"/>
    <lineage>
        <taxon>Bacteria</taxon>
        <taxon>Bacillati</taxon>
        <taxon>Bacillota</taxon>
        <taxon>Clostridia</taxon>
        <taxon>Lachnospirales</taxon>
        <taxon>Lachnospiraceae</taxon>
        <taxon>Blautia</taxon>
    </lineage>
</organism>
<evidence type="ECO:0000313" key="2">
    <source>
        <dbReference type="Proteomes" id="UP001600943"/>
    </source>
</evidence>
<dbReference type="RefSeq" id="WP_104805144.1">
    <property type="nucleotide sequence ID" value="NZ_BAABYW010000001.1"/>
</dbReference>
<accession>A0ABQ0B8H8</accession>
<protein>
    <recommendedName>
        <fullName evidence="3">AraC family transcriptional regulator</fullName>
    </recommendedName>
</protein>
<keyword evidence="2" id="KW-1185">Reference proteome</keyword>
<dbReference type="Proteomes" id="UP001600943">
    <property type="component" value="Unassembled WGS sequence"/>
</dbReference>
<dbReference type="EMBL" id="BAABYW010000001">
    <property type="protein sequence ID" value="GAA6407761.1"/>
    <property type="molecule type" value="Genomic_DNA"/>
</dbReference>
<proteinExistence type="predicted"/>
<sequence length="169" mass="19542">MAEIKRVYRQTMPAVKLVGRCYREEDKENGVFANKWGEWFQNDLFAPLQLSDAGEEPFEDCDAYIGLCRCKEGEPFQYWIGVFMPLDAPVPVGYDSVVLDAGDIAVCWVYGKEPDIYTHCCMSRLEEEGFAWKADKDGVMWCFERYSCPRFTTPDEEGNVILDMCFYVK</sequence>
<comment type="caution">
    <text evidence="1">The sequence shown here is derived from an EMBL/GenBank/DDBJ whole genome shotgun (WGS) entry which is preliminary data.</text>
</comment>
<dbReference type="Gene3D" id="3.20.80.10">
    <property type="entry name" value="Regulatory factor, effector binding domain"/>
    <property type="match status" value="1"/>
</dbReference>
<dbReference type="InterPro" id="IPR011256">
    <property type="entry name" value="Reg_factor_effector_dom_sf"/>
</dbReference>